<evidence type="ECO:0000313" key="2">
    <source>
        <dbReference type="Proteomes" id="UP000294933"/>
    </source>
</evidence>
<keyword evidence="2" id="KW-1185">Reference proteome</keyword>
<gene>
    <name evidence="1" type="ORF">BD410DRAFT_822616</name>
</gene>
<dbReference type="Gene3D" id="3.20.10.10">
    <property type="entry name" value="D-amino Acid Aminotransferase, subunit A, domain 2"/>
    <property type="match status" value="1"/>
</dbReference>
<dbReference type="Gene3D" id="3.30.470.10">
    <property type="match status" value="1"/>
</dbReference>
<name>A0A4Y7PR46_9AGAM</name>
<dbReference type="AlphaFoldDB" id="A0A4Y7PR46"/>
<dbReference type="SUPFAM" id="SSF56752">
    <property type="entry name" value="D-aminoacid aminotransferase-like PLP-dependent enzymes"/>
    <property type="match status" value="1"/>
</dbReference>
<organism evidence="1 2">
    <name type="scientific">Rickenella mellea</name>
    <dbReference type="NCBI Taxonomy" id="50990"/>
    <lineage>
        <taxon>Eukaryota</taxon>
        <taxon>Fungi</taxon>
        <taxon>Dikarya</taxon>
        <taxon>Basidiomycota</taxon>
        <taxon>Agaricomycotina</taxon>
        <taxon>Agaricomycetes</taxon>
        <taxon>Hymenochaetales</taxon>
        <taxon>Rickenellaceae</taxon>
        <taxon>Rickenella</taxon>
    </lineage>
</organism>
<protein>
    <recommendedName>
        <fullName evidence="3">D-aminoacid aminotransferase-like PLP-dependent enzyme</fullName>
    </recommendedName>
</protein>
<dbReference type="OrthoDB" id="64220at2759"/>
<sequence length="280" mass="31388">MSTSFDLFTSLRWDPILLSESFNTEVNHGMPSSFLLFPYHVDRLIHAARAFNWPKAIAMMEEPGVEKKLRGLCEQAVEEFVGDKNGGQEGGLRERNINLRCKSQIRILLSIDGSLKAEPYSASSLQRPPLAAAYFNPTALSNSSPPQPILSVHLDTQPTPSTLYTSFKTTFRAHYDSARTRASIFDRTTPREVIMYNESSEITEGSLRNVAFWREGGWVTPSLDSGGLDGTVRRYLLEKGVLREERIMKDDVKPGEWVLLSNGIDVTILGRMVDGMKTVE</sequence>
<dbReference type="GO" id="GO:0003824">
    <property type="term" value="F:catalytic activity"/>
    <property type="evidence" value="ECO:0007669"/>
    <property type="project" value="InterPro"/>
</dbReference>
<dbReference type="Pfam" id="PF01063">
    <property type="entry name" value="Aminotran_4"/>
    <property type="match status" value="1"/>
</dbReference>
<dbReference type="InterPro" id="IPR043132">
    <property type="entry name" value="BCAT-like_C"/>
</dbReference>
<dbReference type="VEuPathDB" id="FungiDB:BD410DRAFT_822616"/>
<dbReference type="STRING" id="50990.A0A4Y7PR46"/>
<dbReference type="InterPro" id="IPR001544">
    <property type="entry name" value="Aminotrans_IV"/>
</dbReference>
<dbReference type="Proteomes" id="UP000294933">
    <property type="component" value="Unassembled WGS sequence"/>
</dbReference>
<proteinExistence type="predicted"/>
<evidence type="ECO:0000313" key="1">
    <source>
        <dbReference type="EMBL" id="TDL17568.1"/>
    </source>
</evidence>
<accession>A0A4Y7PR46</accession>
<dbReference type="InterPro" id="IPR043131">
    <property type="entry name" value="BCAT-like_N"/>
</dbReference>
<dbReference type="EMBL" id="ML170219">
    <property type="protein sequence ID" value="TDL17568.1"/>
    <property type="molecule type" value="Genomic_DNA"/>
</dbReference>
<evidence type="ECO:0008006" key="3">
    <source>
        <dbReference type="Google" id="ProtNLM"/>
    </source>
</evidence>
<dbReference type="InterPro" id="IPR036038">
    <property type="entry name" value="Aminotransferase-like"/>
</dbReference>
<reference evidence="1 2" key="1">
    <citation type="submission" date="2018-06" db="EMBL/GenBank/DDBJ databases">
        <title>A transcriptomic atlas of mushroom development highlights an independent origin of complex multicellularity.</title>
        <authorList>
            <consortium name="DOE Joint Genome Institute"/>
            <person name="Krizsan K."/>
            <person name="Almasi E."/>
            <person name="Merenyi Z."/>
            <person name="Sahu N."/>
            <person name="Viragh M."/>
            <person name="Koszo T."/>
            <person name="Mondo S."/>
            <person name="Kiss B."/>
            <person name="Balint B."/>
            <person name="Kues U."/>
            <person name="Barry K."/>
            <person name="Hegedus J.C."/>
            <person name="Henrissat B."/>
            <person name="Johnson J."/>
            <person name="Lipzen A."/>
            <person name="Ohm R."/>
            <person name="Nagy I."/>
            <person name="Pangilinan J."/>
            <person name="Yan J."/>
            <person name="Xiong Y."/>
            <person name="Grigoriev I.V."/>
            <person name="Hibbett D.S."/>
            <person name="Nagy L.G."/>
        </authorList>
    </citation>
    <scope>NUCLEOTIDE SEQUENCE [LARGE SCALE GENOMIC DNA]</scope>
    <source>
        <strain evidence="1 2">SZMC22713</strain>
    </source>
</reference>